<sequence length="291" mass="33593">MKTYTLKEVAKKINIAPGIIRKWEKELKEVIEIPRTKQGARIYTDTEIDLLINAKKLYDQKLSKETIRLQLQRKSVQEESVDESVKVGTSLEVIDEPISASPVNKEVNEQAHLFFEAIDTYKNHFIHEVKEEIRHAVRKDVIEEVRKEISKGTLTTVKSISDAIYKSSAKTQAEIEHLSKAVEKNADLTADKLQYLAHNIKSSAIETSDDIFTLTKQLTDSTNAISHFINDTNDELANITEAISLDREFFAEERQQYLHEIRQREAAFLQMLANFRDVAAAKEKKWWKFWS</sequence>
<dbReference type="Proteomes" id="UP000623967">
    <property type="component" value="Unassembled WGS sequence"/>
</dbReference>
<dbReference type="InterPro" id="IPR000551">
    <property type="entry name" value="MerR-type_HTH_dom"/>
</dbReference>
<evidence type="ECO:0000313" key="3">
    <source>
        <dbReference type="Proteomes" id="UP000623967"/>
    </source>
</evidence>
<comment type="caution">
    <text evidence="2">The sequence shown here is derived from an EMBL/GenBank/DDBJ whole genome shotgun (WGS) entry which is preliminary data.</text>
</comment>
<feature type="domain" description="HTH merR-type" evidence="1">
    <location>
        <begin position="4"/>
        <end position="72"/>
    </location>
</feature>
<evidence type="ECO:0000259" key="1">
    <source>
        <dbReference type="Pfam" id="PF13411"/>
    </source>
</evidence>
<dbReference type="Gene3D" id="1.10.1660.10">
    <property type="match status" value="1"/>
</dbReference>
<keyword evidence="3" id="KW-1185">Reference proteome</keyword>
<protein>
    <submittedName>
        <fullName evidence="2">MerR family transcriptional regulator</fullName>
    </submittedName>
</protein>
<proteinExistence type="predicted"/>
<gene>
    <name evidence="2" type="ORF">JK635_17385</name>
</gene>
<evidence type="ECO:0000313" key="2">
    <source>
        <dbReference type="EMBL" id="MBL4953959.1"/>
    </source>
</evidence>
<name>A0ABS1TSD7_9BACI</name>
<dbReference type="Pfam" id="PF13411">
    <property type="entry name" value="MerR_1"/>
    <property type="match status" value="1"/>
</dbReference>
<dbReference type="SUPFAM" id="SSF46955">
    <property type="entry name" value="Putative DNA-binding domain"/>
    <property type="match status" value="1"/>
</dbReference>
<reference evidence="2 3" key="1">
    <citation type="submission" date="2021-01" db="EMBL/GenBank/DDBJ databases">
        <title>Genome public.</title>
        <authorList>
            <person name="Liu C."/>
            <person name="Sun Q."/>
        </authorList>
    </citation>
    <scope>NUCLEOTIDE SEQUENCE [LARGE SCALE GENOMIC DNA]</scope>
    <source>
        <strain evidence="2 3">YIM B02564</strain>
    </source>
</reference>
<dbReference type="EMBL" id="JAESWB010000247">
    <property type="protein sequence ID" value="MBL4953959.1"/>
    <property type="molecule type" value="Genomic_DNA"/>
</dbReference>
<accession>A0ABS1TSD7</accession>
<dbReference type="RefSeq" id="WP_202655214.1">
    <property type="nucleotide sequence ID" value="NZ_JAESWB010000247.1"/>
</dbReference>
<organism evidence="2 3">
    <name type="scientific">Neobacillus paridis</name>
    <dbReference type="NCBI Taxonomy" id="2803862"/>
    <lineage>
        <taxon>Bacteria</taxon>
        <taxon>Bacillati</taxon>
        <taxon>Bacillota</taxon>
        <taxon>Bacilli</taxon>
        <taxon>Bacillales</taxon>
        <taxon>Bacillaceae</taxon>
        <taxon>Neobacillus</taxon>
    </lineage>
</organism>
<dbReference type="InterPro" id="IPR009061">
    <property type="entry name" value="DNA-bd_dom_put_sf"/>
</dbReference>